<dbReference type="GO" id="GO:0071555">
    <property type="term" value="P:cell wall organization"/>
    <property type="evidence" value="ECO:0007669"/>
    <property type="project" value="UniProtKB-KW"/>
</dbReference>
<keyword evidence="15" id="KW-0460">Magnesium</keyword>
<dbReference type="PANTHER" id="PTHR23132:SF23">
    <property type="entry name" value="D-ALANINE--D-ALANINE LIGASE B"/>
    <property type="match status" value="1"/>
</dbReference>
<keyword evidence="9 13" id="KW-0133">Cell shape</keyword>
<dbReference type="NCBIfam" id="NF002378">
    <property type="entry name" value="PRK01372.1"/>
    <property type="match status" value="1"/>
</dbReference>
<dbReference type="PROSITE" id="PS00844">
    <property type="entry name" value="DALA_DALA_LIGASE_2"/>
    <property type="match status" value="1"/>
</dbReference>
<feature type="binding site" evidence="15">
    <location>
        <position position="289"/>
    </location>
    <ligand>
        <name>Mg(2+)</name>
        <dbReference type="ChEBI" id="CHEBI:18420"/>
        <label>2</label>
    </ligand>
</feature>
<dbReference type="Pfam" id="PF07478">
    <property type="entry name" value="Dala_Dala_lig_C"/>
    <property type="match status" value="1"/>
</dbReference>
<evidence type="ECO:0000256" key="14">
    <source>
        <dbReference type="PIRSR" id="PIRSR039102-1"/>
    </source>
</evidence>
<comment type="cofactor">
    <cofactor evidence="15">
        <name>Mg(2+)</name>
        <dbReference type="ChEBI" id="CHEBI:18420"/>
    </cofactor>
    <cofactor evidence="15">
        <name>Mn(2+)</name>
        <dbReference type="ChEBI" id="CHEBI:29035"/>
    </cofactor>
    <text evidence="15">Binds 2 magnesium or manganese ions per subunit.</text>
</comment>
<gene>
    <name evidence="13" type="primary">ddl</name>
    <name evidence="18" type="ORF">C7S20_01400</name>
</gene>
<dbReference type="InterPro" id="IPR011127">
    <property type="entry name" value="Dala_Dala_lig_N"/>
</dbReference>
<dbReference type="InterPro" id="IPR005905">
    <property type="entry name" value="D_ala_D_ala"/>
</dbReference>
<evidence type="ECO:0000313" key="19">
    <source>
        <dbReference type="Proteomes" id="UP000241507"/>
    </source>
</evidence>
<dbReference type="InterPro" id="IPR000291">
    <property type="entry name" value="D-Ala_lig_Van_CS"/>
</dbReference>
<evidence type="ECO:0000256" key="8">
    <source>
        <dbReference type="ARBA" id="ARBA00022840"/>
    </source>
</evidence>
<evidence type="ECO:0000256" key="13">
    <source>
        <dbReference type="HAMAP-Rule" id="MF_00047"/>
    </source>
</evidence>
<dbReference type="InterPro" id="IPR011761">
    <property type="entry name" value="ATP-grasp"/>
</dbReference>
<dbReference type="PIRSF" id="PIRSF039102">
    <property type="entry name" value="Ddl/VanB"/>
    <property type="match status" value="1"/>
</dbReference>
<dbReference type="KEGG" id="grs:C7S20_01400"/>
<evidence type="ECO:0000313" key="18">
    <source>
        <dbReference type="EMBL" id="AVR44022.1"/>
    </source>
</evidence>
<dbReference type="GO" id="GO:0005524">
    <property type="term" value="F:ATP binding"/>
    <property type="evidence" value="ECO:0007669"/>
    <property type="project" value="UniProtKB-UniRule"/>
</dbReference>
<dbReference type="NCBIfam" id="NF002527">
    <property type="entry name" value="PRK01966.1-3"/>
    <property type="match status" value="1"/>
</dbReference>
<feature type="binding site" evidence="15">
    <location>
        <position position="287"/>
    </location>
    <ligand>
        <name>Mg(2+)</name>
        <dbReference type="ChEBI" id="CHEBI:18420"/>
        <label>1</label>
    </ligand>
</feature>
<keyword evidence="7 16" id="KW-0547">Nucleotide-binding</keyword>
<dbReference type="Proteomes" id="UP000241507">
    <property type="component" value="Chromosome"/>
</dbReference>
<evidence type="ECO:0000256" key="16">
    <source>
        <dbReference type="PROSITE-ProRule" id="PRU00409"/>
    </source>
</evidence>
<evidence type="ECO:0000256" key="1">
    <source>
        <dbReference type="ARBA" id="ARBA00001936"/>
    </source>
</evidence>
<comment type="pathway">
    <text evidence="13">Cell wall biogenesis; peptidoglycan biosynthesis.</text>
</comment>
<dbReference type="InterPro" id="IPR011095">
    <property type="entry name" value="Dala_Dala_lig_C"/>
</dbReference>
<dbReference type="Pfam" id="PF01820">
    <property type="entry name" value="Dala_Dala_lig_N"/>
    <property type="match status" value="1"/>
</dbReference>
<feature type="active site" evidence="14">
    <location>
        <position position="165"/>
    </location>
</feature>
<dbReference type="Gene3D" id="3.40.50.20">
    <property type="match status" value="1"/>
</dbReference>
<dbReference type="PANTHER" id="PTHR23132">
    <property type="entry name" value="D-ALANINE--D-ALANINE LIGASE"/>
    <property type="match status" value="1"/>
</dbReference>
<evidence type="ECO:0000259" key="17">
    <source>
        <dbReference type="PROSITE" id="PS50975"/>
    </source>
</evidence>
<keyword evidence="15" id="KW-0464">Manganese</keyword>
<keyword evidence="19" id="KW-1185">Reference proteome</keyword>
<organism evidence="18 19">
    <name type="scientific">Christiangramia fulva</name>
    <dbReference type="NCBI Taxonomy" id="2126553"/>
    <lineage>
        <taxon>Bacteria</taxon>
        <taxon>Pseudomonadati</taxon>
        <taxon>Bacteroidota</taxon>
        <taxon>Flavobacteriia</taxon>
        <taxon>Flavobacteriales</taxon>
        <taxon>Flavobacteriaceae</taxon>
        <taxon>Christiangramia</taxon>
    </lineage>
</organism>
<keyword evidence="15" id="KW-0479">Metal-binding</keyword>
<evidence type="ECO:0000256" key="9">
    <source>
        <dbReference type="ARBA" id="ARBA00022960"/>
    </source>
</evidence>
<dbReference type="InterPro" id="IPR013815">
    <property type="entry name" value="ATP_grasp_subdomain_1"/>
</dbReference>
<dbReference type="GO" id="GO:0005737">
    <property type="term" value="C:cytoplasm"/>
    <property type="evidence" value="ECO:0007669"/>
    <property type="project" value="UniProtKB-SubCell"/>
</dbReference>
<dbReference type="EMBL" id="CP028136">
    <property type="protein sequence ID" value="AVR44022.1"/>
    <property type="molecule type" value="Genomic_DNA"/>
</dbReference>
<keyword evidence="6 13" id="KW-0436">Ligase</keyword>
<dbReference type="Gene3D" id="3.30.1490.20">
    <property type="entry name" value="ATP-grasp fold, A domain"/>
    <property type="match status" value="1"/>
</dbReference>
<dbReference type="GO" id="GO:0046872">
    <property type="term" value="F:metal ion binding"/>
    <property type="evidence" value="ECO:0007669"/>
    <property type="project" value="UniProtKB-KW"/>
</dbReference>
<feature type="binding site" evidence="15">
    <location>
        <position position="287"/>
    </location>
    <ligand>
        <name>Mg(2+)</name>
        <dbReference type="ChEBI" id="CHEBI:18420"/>
        <label>2</label>
    </ligand>
</feature>
<dbReference type="SUPFAM" id="SSF52440">
    <property type="entry name" value="PreATP-grasp domain"/>
    <property type="match status" value="1"/>
</dbReference>
<dbReference type="PROSITE" id="PS50975">
    <property type="entry name" value="ATP_GRASP"/>
    <property type="match status" value="1"/>
</dbReference>
<keyword evidence="8 16" id="KW-0067">ATP-binding</keyword>
<evidence type="ECO:0000256" key="4">
    <source>
        <dbReference type="ARBA" id="ARBA00012216"/>
    </source>
</evidence>
<dbReference type="GO" id="GO:0008716">
    <property type="term" value="F:D-alanine-D-alanine ligase activity"/>
    <property type="evidence" value="ECO:0007669"/>
    <property type="project" value="UniProtKB-UniRule"/>
</dbReference>
<dbReference type="AlphaFoldDB" id="A0A2R3Z186"/>
<feature type="domain" description="ATP-grasp" evidence="17">
    <location>
        <begin position="121"/>
        <end position="320"/>
    </location>
</feature>
<dbReference type="HAMAP" id="MF_00047">
    <property type="entry name" value="Dala_Dala_lig"/>
    <property type="match status" value="1"/>
</dbReference>
<dbReference type="Gene3D" id="3.30.470.20">
    <property type="entry name" value="ATP-grasp fold, B domain"/>
    <property type="match status" value="1"/>
</dbReference>
<evidence type="ECO:0000256" key="11">
    <source>
        <dbReference type="ARBA" id="ARBA00023316"/>
    </source>
</evidence>
<comment type="subcellular location">
    <subcellularLocation>
        <location evidence="2 13">Cytoplasm</location>
    </subcellularLocation>
</comment>
<reference evidence="19" key="1">
    <citation type="submission" date="2018-03" db="EMBL/GenBank/DDBJ databases">
        <title>Gramella fulva sp. nov., isolated from a dry surface of tidal flat.</title>
        <authorList>
            <person name="Hwang S.H."/>
            <person name="Hwang W.M."/>
            <person name="Kang K."/>
            <person name="Ahn T.-Y."/>
        </authorList>
    </citation>
    <scope>NUCLEOTIDE SEQUENCE [LARGE SCALE GENOMIC DNA]</scope>
    <source>
        <strain evidence="19">SH35</strain>
    </source>
</reference>
<evidence type="ECO:0000256" key="3">
    <source>
        <dbReference type="ARBA" id="ARBA00010871"/>
    </source>
</evidence>
<dbReference type="RefSeq" id="WP_107010806.1">
    <property type="nucleotide sequence ID" value="NZ_CP028136.1"/>
</dbReference>
<dbReference type="GO" id="GO:0009252">
    <property type="term" value="P:peptidoglycan biosynthetic process"/>
    <property type="evidence" value="ECO:0007669"/>
    <property type="project" value="UniProtKB-UniRule"/>
</dbReference>
<accession>A0A2R3Z186</accession>
<comment type="catalytic activity">
    <reaction evidence="12 13">
        <text>2 D-alanine + ATP = D-alanyl-D-alanine + ADP + phosphate + H(+)</text>
        <dbReference type="Rhea" id="RHEA:11224"/>
        <dbReference type="ChEBI" id="CHEBI:15378"/>
        <dbReference type="ChEBI" id="CHEBI:30616"/>
        <dbReference type="ChEBI" id="CHEBI:43474"/>
        <dbReference type="ChEBI" id="CHEBI:57416"/>
        <dbReference type="ChEBI" id="CHEBI:57822"/>
        <dbReference type="ChEBI" id="CHEBI:456216"/>
        <dbReference type="EC" id="6.3.2.4"/>
    </reaction>
</comment>
<dbReference type="PROSITE" id="PS00843">
    <property type="entry name" value="DALA_DALA_LIGASE_1"/>
    <property type="match status" value="1"/>
</dbReference>
<keyword evidence="5 13" id="KW-0963">Cytoplasm</keyword>
<evidence type="ECO:0000256" key="7">
    <source>
        <dbReference type="ARBA" id="ARBA00022741"/>
    </source>
</evidence>
<dbReference type="OrthoDB" id="9813261at2"/>
<comment type="cofactor">
    <cofactor evidence="1">
        <name>Mn(2+)</name>
        <dbReference type="ChEBI" id="CHEBI:29035"/>
    </cofactor>
</comment>
<keyword evidence="11 13" id="KW-0961">Cell wall biogenesis/degradation</keyword>
<sequence length="324" mass="36325">MKKKIAIAMGGFSSEYRISINSGNIVYKNLDPELYEPYRVHIMQNEWFVVTKDDTPYPINKSNFTVTIDDRLITFDCVFNTIHGTPGENGLLQAYLELLNIPQTSCDHYQSALTFNKRDLISVLRPYGVKTATNYFLNKGDVINPEEIVDKVGLPCFVKANRAGSSFGVSKVKKKEDIMEAAKTAFSEDDEAIIESFLDGIEVSVGVITYKGEVLALPVTEIVPEGEFFDYEAKYLGKSQEITPARISEEDTKKVQEIAKMIYRKLKMKGFTRSEFIFHKGEPHFIEMNTTPGISQASILPQQAEKAGISLKELFGSAIEAALQ</sequence>
<evidence type="ECO:0000256" key="6">
    <source>
        <dbReference type="ARBA" id="ARBA00022598"/>
    </source>
</evidence>
<dbReference type="EC" id="6.3.2.4" evidence="4 13"/>
<feature type="active site" evidence="14">
    <location>
        <position position="15"/>
    </location>
</feature>
<dbReference type="SUPFAM" id="SSF56059">
    <property type="entry name" value="Glutathione synthetase ATP-binding domain-like"/>
    <property type="match status" value="1"/>
</dbReference>
<comment type="function">
    <text evidence="13">Cell wall formation.</text>
</comment>
<name>A0A2R3Z186_9FLAO</name>
<comment type="similarity">
    <text evidence="3 13">Belongs to the D-alanine--D-alanine ligase family.</text>
</comment>
<evidence type="ECO:0000256" key="5">
    <source>
        <dbReference type="ARBA" id="ARBA00022490"/>
    </source>
</evidence>
<evidence type="ECO:0000256" key="12">
    <source>
        <dbReference type="ARBA" id="ARBA00047614"/>
    </source>
</evidence>
<evidence type="ECO:0000256" key="15">
    <source>
        <dbReference type="PIRSR" id="PIRSR039102-3"/>
    </source>
</evidence>
<proteinExistence type="inferred from homology"/>
<keyword evidence="10 13" id="KW-0573">Peptidoglycan synthesis</keyword>
<dbReference type="InterPro" id="IPR016185">
    <property type="entry name" value="PreATP-grasp_dom_sf"/>
</dbReference>
<dbReference type="UniPathway" id="UPA00219"/>
<evidence type="ECO:0000256" key="2">
    <source>
        <dbReference type="ARBA" id="ARBA00004496"/>
    </source>
</evidence>
<dbReference type="GO" id="GO:0008360">
    <property type="term" value="P:regulation of cell shape"/>
    <property type="evidence" value="ECO:0007669"/>
    <property type="project" value="UniProtKB-KW"/>
</dbReference>
<evidence type="ECO:0000256" key="10">
    <source>
        <dbReference type="ARBA" id="ARBA00022984"/>
    </source>
</evidence>
<protein>
    <recommendedName>
        <fullName evidence="4 13">D-alanine--D-alanine ligase</fullName>
        <ecNumber evidence="4 13">6.3.2.4</ecNumber>
    </recommendedName>
    <alternativeName>
        <fullName evidence="13">D-Ala-D-Ala ligase</fullName>
    </alternativeName>
    <alternativeName>
        <fullName evidence="13">D-alanylalanine synthetase</fullName>
    </alternativeName>
</protein>
<feature type="active site" evidence="14">
    <location>
        <position position="298"/>
    </location>
</feature>